<feature type="transmembrane region" description="Helical" evidence="4">
    <location>
        <begin position="127"/>
        <end position="148"/>
    </location>
</feature>
<feature type="transmembrane region" description="Helical" evidence="4">
    <location>
        <begin position="325"/>
        <end position="343"/>
    </location>
</feature>
<dbReference type="InterPro" id="IPR011701">
    <property type="entry name" value="MFS"/>
</dbReference>
<feature type="domain" description="Major facilitator superfamily (MFS) profile" evidence="5">
    <location>
        <begin position="195"/>
        <end position="412"/>
    </location>
</feature>
<dbReference type="InterPro" id="IPR036259">
    <property type="entry name" value="MFS_trans_sf"/>
</dbReference>
<dbReference type="Proteomes" id="UP001431449">
    <property type="component" value="Unassembled WGS sequence"/>
</dbReference>
<evidence type="ECO:0000256" key="2">
    <source>
        <dbReference type="ARBA" id="ARBA00022989"/>
    </source>
</evidence>
<feature type="transmembrane region" description="Helical" evidence="4">
    <location>
        <begin position="154"/>
        <end position="176"/>
    </location>
</feature>
<protein>
    <submittedName>
        <fullName evidence="6">MFS transporter</fullName>
    </submittedName>
</protein>
<feature type="transmembrane region" description="Helical" evidence="4">
    <location>
        <begin position="94"/>
        <end position="115"/>
    </location>
</feature>
<accession>A0ABT0GDZ0</accession>
<evidence type="ECO:0000313" key="6">
    <source>
        <dbReference type="EMBL" id="MCK7592741.1"/>
    </source>
</evidence>
<dbReference type="PROSITE" id="PS50850">
    <property type="entry name" value="MFS"/>
    <property type="match status" value="1"/>
</dbReference>
<dbReference type="PANTHER" id="PTHR23521:SF3">
    <property type="entry name" value="MFS TRANSPORTER"/>
    <property type="match status" value="1"/>
</dbReference>
<feature type="transmembrane region" description="Helical" evidence="4">
    <location>
        <begin position="196"/>
        <end position="216"/>
    </location>
</feature>
<dbReference type="CDD" id="cd17477">
    <property type="entry name" value="MFS_YcaD_like"/>
    <property type="match status" value="1"/>
</dbReference>
<proteinExistence type="predicted"/>
<keyword evidence="7" id="KW-1185">Reference proteome</keyword>
<keyword evidence="3 4" id="KW-0472">Membrane</keyword>
<evidence type="ECO:0000256" key="4">
    <source>
        <dbReference type="SAM" id="Phobius"/>
    </source>
</evidence>
<gene>
    <name evidence="6" type="ORF">M0G41_03555</name>
</gene>
<evidence type="ECO:0000256" key="1">
    <source>
        <dbReference type="ARBA" id="ARBA00022692"/>
    </source>
</evidence>
<feature type="transmembrane region" description="Helical" evidence="4">
    <location>
        <begin position="349"/>
        <end position="368"/>
    </location>
</feature>
<comment type="caution">
    <text evidence="6">The sequence shown here is derived from an EMBL/GenBank/DDBJ whole genome shotgun (WGS) entry which is preliminary data.</text>
</comment>
<evidence type="ECO:0000313" key="7">
    <source>
        <dbReference type="Proteomes" id="UP001431449"/>
    </source>
</evidence>
<organism evidence="6 7">
    <name type="scientific">Pseudomarimonas salicorniae</name>
    <dbReference type="NCBI Taxonomy" id="2933270"/>
    <lineage>
        <taxon>Bacteria</taxon>
        <taxon>Pseudomonadati</taxon>
        <taxon>Pseudomonadota</taxon>
        <taxon>Gammaproteobacteria</taxon>
        <taxon>Lysobacterales</taxon>
        <taxon>Lysobacteraceae</taxon>
        <taxon>Pseudomarimonas</taxon>
    </lineage>
</organism>
<dbReference type="Gene3D" id="1.20.1250.20">
    <property type="entry name" value="MFS general substrate transporter like domains"/>
    <property type="match status" value="2"/>
</dbReference>
<sequence>MLPVAALMLGLALLVTGSGLLGSLLALRGALEGFDAATLGWIMSAYFLGFVAGTWLAPPLAARLGHIRSFSFCAAAASAAVLLHPILVDPFAWAVLRFVTGAALVCLYAVIESWLGAQGSPEQRGQLFAGYMMVNLLSLALGQALLPLGPIEGFALFSLVALLTCVALMPVTWTRLPQPPLSAPQPLPLGQLWQQAPSAAATALLSGVVMGAFWGLMPVFANATGLDAGGVAEVMAITILGGALLQWPLGRVSDRIDRRQMLAVLALFGGVIAVLLALLHDHPLLRGGLLFAYGGLAFTLYPVAVAHLMDRLEPGQLLAGSGRVLLLYGVGATLGPLLAGSLMSRFGAASLFALSATVLVALGLFVAWRLRQRARATDHPGHFLPMVRTSGTALEMIPEPEPGAEGAPPARM</sequence>
<dbReference type="InterPro" id="IPR047200">
    <property type="entry name" value="MFS_YcaD-like"/>
</dbReference>
<evidence type="ECO:0000259" key="5">
    <source>
        <dbReference type="PROSITE" id="PS50850"/>
    </source>
</evidence>
<dbReference type="SUPFAM" id="SSF103473">
    <property type="entry name" value="MFS general substrate transporter"/>
    <property type="match status" value="1"/>
</dbReference>
<keyword evidence="1 4" id="KW-0812">Transmembrane</keyword>
<feature type="transmembrane region" description="Helical" evidence="4">
    <location>
        <begin position="228"/>
        <end position="249"/>
    </location>
</feature>
<keyword evidence="2 4" id="KW-1133">Transmembrane helix</keyword>
<dbReference type="RefSeq" id="WP_248205591.1">
    <property type="nucleotide sequence ID" value="NZ_JALNMH010000002.1"/>
</dbReference>
<feature type="transmembrane region" description="Helical" evidence="4">
    <location>
        <begin position="36"/>
        <end position="57"/>
    </location>
</feature>
<name>A0ABT0GDZ0_9GAMM</name>
<dbReference type="Pfam" id="PF07690">
    <property type="entry name" value="MFS_1"/>
    <property type="match status" value="1"/>
</dbReference>
<feature type="transmembrane region" description="Helical" evidence="4">
    <location>
        <begin position="261"/>
        <end position="279"/>
    </location>
</feature>
<dbReference type="EMBL" id="JALNMH010000002">
    <property type="protein sequence ID" value="MCK7592741.1"/>
    <property type="molecule type" value="Genomic_DNA"/>
</dbReference>
<reference evidence="6" key="1">
    <citation type="submission" date="2022-04" db="EMBL/GenBank/DDBJ databases">
        <title>Lysobacter sp. CAU 1642 isolated from sea sand.</title>
        <authorList>
            <person name="Kim W."/>
        </authorList>
    </citation>
    <scope>NUCLEOTIDE SEQUENCE</scope>
    <source>
        <strain evidence="6">CAU 1642</strain>
    </source>
</reference>
<dbReference type="InterPro" id="IPR020846">
    <property type="entry name" value="MFS_dom"/>
</dbReference>
<feature type="transmembrane region" description="Helical" evidence="4">
    <location>
        <begin position="69"/>
        <end position="88"/>
    </location>
</feature>
<dbReference type="PANTHER" id="PTHR23521">
    <property type="entry name" value="TRANSPORTER MFS SUPERFAMILY"/>
    <property type="match status" value="1"/>
</dbReference>
<evidence type="ECO:0000256" key="3">
    <source>
        <dbReference type="ARBA" id="ARBA00023136"/>
    </source>
</evidence>
<feature type="transmembrane region" description="Helical" evidence="4">
    <location>
        <begin position="285"/>
        <end position="304"/>
    </location>
</feature>